<evidence type="ECO:0000313" key="1">
    <source>
        <dbReference type="EMBL" id="STU97053.1"/>
    </source>
</evidence>
<sequence>MRHECLRHAITLGRALIVLAERIDSVDELLARVRQYS</sequence>
<protein>
    <submittedName>
        <fullName evidence="1">5-methylthioribose kinase</fullName>
        <ecNumber evidence="1">2.7.1.100</ecNumber>
    </submittedName>
</protein>
<accession>A0A378A5R5</accession>
<keyword evidence="1" id="KW-0418">Kinase</keyword>
<dbReference type="GO" id="GO:0046522">
    <property type="term" value="F:S-methyl-5-thioribose kinase activity"/>
    <property type="evidence" value="ECO:0007669"/>
    <property type="project" value="UniProtKB-EC"/>
</dbReference>
<proteinExistence type="predicted"/>
<name>A0A378A5R5_KLEPN</name>
<evidence type="ECO:0000313" key="2">
    <source>
        <dbReference type="Proteomes" id="UP000254020"/>
    </source>
</evidence>
<gene>
    <name evidence="1" type="primary">mtnK_3</name>
    <name evidence="1" type="ORF">NCTC9504_04758</name>
</gene>
<reference evidence="1 2" key="1">
    <citation type="submission" date="2018-06" db="EMBL/GenBank/DDBJ databases">
        <authorList>
            <consortium name="Pathogen Informatics"/>
            <person name="Doyle S."/>
        </authorList>
    </citation>
    <scope>NUCLEOTIDE SEQUENCE [LARGE SCALE GENOMIC DNA]</scope>
    <source>
        <strain evidence="1 2">NCTC9504</strain>
    </source>
</reference>
<dbReference type="Proteomes" id="UP000254020">
    <property type="component" value="Unassembled WGS sequence"/>
</dbReference>
<dbReference type="AlphaFoldDB" id="A0A378A5R5"/>
<dbReference type="EMBL" id="UGMA01000005">
    <property type="protein sequence ID" value="STU97053.1"/>
    <property type="molecule type" value="Genomic_DNA"/>
</dbReference>
<organism evidence="1 2">
    <name type="scientific">Klebsiella pneumoniae subsp. pneumoniae</name>
    <dbReference type="NCBI Taxonomy" id="72407"/>
    <lineage>
        <taxon>Bacteria</taxon>
        <taxon>Pseudomonadati</taxon>
        <taxon>Pseudomonadota</taxon>
        <taxon>Gammaproteobacteria</taxon>
        <taxon>Enterobacterales</taxon>
        <taxon>Enterobacteriaceae</taxon>
        <taxon>Klebsiella/Raoultella group</taxon>
        <taxon>Klebsiella</taxon>
        <taxon>Klebsiella pneumoniae complex</taxon>
    </lineage>
</organism>
<dbReference type="EC" id="2.7.1.100" evidence="1"/>
<keyword evidence="1" id="KW-0808">Transferase</keyword>